<feature type="region of interest" description="Disordered" evidence="1">
    <location>
        <begin position="1"/>
        <end position="86"/>
    </location>
</feature>
<feature type="compositionally biased region" description="Pro residues" evidence="1">
    <location>
        <begin position="63"/>
        <end position="80"/>
    </location>
</feature>
<organism evidence="2 3">
    <name type="scientific">Lentinus brumalis</name>
    <dbReference type="NCBI Taxonomy" id="2498619"/>
    <lineage>
        <taxon>Eukaryota</taxon>
        <taxon>Fungi</taxon>
        <taxon>Dikarya</taxon>
        <taxon>Basidiomycota</taxon>
        <taxon>Agaricomycotina</taxon>
        <taxon>Agaricomycetes</taxon>
        <taxon>Polyporales</taxon>
        <taxon>Polyporaceae</taxon>
        <taxon>Lentinus</taxon>
    </lineage>
</organism>
<accession>A0A371CVV2</accession>
<evidence type="ECO:0000256" key="1">
    <source>
        <dbReference type="SAM" id="MobiDB-lite"/>
    </source>
</evidence>
<feature type="compositionally biased region" description="Polar residues" evidence="1">
    <location>
        <begin position="20"/>
        <end position="29"/>
    </location>
</feature>
<name>A0A371CVV2_9APHY</name>
<protein>
    <submittedName>
        <fullName evidence="2">Uncharacterized protein</fullName>
    </submittedName>
</protein>
<dbReference type="Proteomes" id="UP000256964">
    <property type="component" value="Unassembled WGS sequence"/>
</dbReference>
<gene>
    <name evidence="2" type="ORF">OH76DRAFT_1097800</name>
</gene>
<evidence type="ECO:0000313" key="3">
    <source>
        <dbReference type="Proteomes" id="UP000256964"/>
    </source>
</evidence>
<keyword evidence="3" id="KW-1185">Reference proteome</keyword>
<reference evidence="2 3" key="1">
    <citation type="journal article" date="2018" name="Biotechnol. Biofuels">
        <title>Integrative visual omics of the white-rot fungus Polyporus brumalis exposes the biotechnological potential of its oxidative enzymes for delignifying raw plant biomass.</title>
        <authorList>
            <person name="Miyauchi S."/>
            <person name="Rancon A."/>
            <person name="Drula E."/>
            <person name="Hage H."/>
            <person name="Chaduli D."/>
            <person name="Favel A."/>
            <person name="Grisel S."/>
            <person name="Henrissat B."/>
            <person name="Herpoel-Gimbert I."/>
            <person name="Ruiz-Duenas F.J."/>
            <person name="Chevret D."/>
            <person name="Hainaut M."/>
            <person name="Lin J."/>
            <person name="Wang M."/>
            <person name="Pangilinan J."/>
            <person name="Lipzen A."/>
            <person name="Lesage-Meessen L."/>
            <person name="Navarro D."/>
            <person name="Riley R."/>
            <person name="Grigoriev I.V."/>
            <person name="Zhou S."/>
            <person name="Raouche S."/>
            <person name="Rosso M.N."/>
        </authorList>
    </citation>
    <scope>NUCLEOTIDE SEQUENCE [LARGE SCALE GENOMIC DNA]</scope>
    <source>
        <strain evidence="2 3">BRFM 1820</strain>
    </source>
</reference>
<dbReference type="EMBL" id="KZ857450">
    <property type="protein sequence ID" value="RDX44395.1"/>
    <property type="molecule type" value="Genomic_DNA"/>
</dbReference>
<proteinExistence type="predicted"/>
<sequence length="124" mass="13751">MQSSHPTPAIVTRPWRLEGASNNNRIQNRSTRRHRPSLALSDHEAKSYDTRTPPRGRASGPAEDPPPNRQRPHPYPPSRSPPVYHSSSKVMRLLYDCCARAATCRRSKSFTVSGAPGPRVESAA</sequence>
<dbReference type="AlphaFoldDB" id="A0A371CVV2"/>
<evidence type="ECO:0000313" key="2">
    <source>
        <dbReference type="EMBL" id="RDX44395.1"/>
    </source>
</evidence>